<comment type="caution">
    <text evidence="1">The sequence shown here is derived from an EMBL/GenBank/DDBJ whole genome shotgun (WGS) entry which is preliminary data.</text>
</comment>
<gene>
    <name evidence="1" type="ORF">K1T71_003442</name>
</gene>
<dbReference type="Proteomes" id="UP000824533">
    <property type="component" value="Linkage Group LG05"/>
</dbReference>
<sequence>MTGIEQEILCGDLPKICNLALIQRLQKNNIYLNDTDKEYTDIKDIDILIGSDYLGSILDNVIVHITDNLIAVKTKLGWTLQGPMEMSYGVYNNVINSNLITTLPHVENEIEFLWNLESLGIKDPYNNEISNIPLDIAVNEEGRYEVNLIWKDGPQLGNNYDQAKKRLWSTTKKLEKMKMLEGYHNVFKDWEKEGIITEVHNDNTDDGHYMPHHAVIKLESTTTKIRPVFDASCKDENNRSLNSCIEKGGNLIELIPKLLMLFRVGKYGVISDIRKAFLQISISPEDRKYLKLLWWKNPEEKNDIVTYQHARVPFGVTCSPYLLAATIKYHLEKYTNLYTKTAKRLKESFYVDNCVTSLDSEEEVKEFIKESIDLMEQGKFDLRGWMTNLVNKNEETNTVSVLGLQWERNTDELRCNLKLKTVVNKITKRVLLSITQQIFDPIGILCPTTLVPKLIIQKVWSLSTGWDEEIPKHLETEYKEWLNTVSHIEKCKIARRISDFPLYECNTTVHVFCDASKEAYAGCVFIRTEYKGTVTVQLILAKSRVAPIKRQMSLPRLELMGALIASRLYHEVNTSGFLATCREYSVYCWTDSAVVLAWVQRQHTWKAFVTNRVKEICINTKRSDWFHLPGKYNPADLCSRGCNAKTLLETQWWTGPQWLYDEKEKWPRSTIDYTGNEEEIINSEQKKNILVTVEICTEVFSNRLLYFNQYSKIVRLVARPRRINTECIGFEEYKSAEKTLIKLIQRESLIDKVTTGKKLIIIKEEGICKVKTRLDLTLCRI</sequence>
<evidence type="ECO:0000313" key="2">
    <source>
        <dbReference type="Proteomes" id="UP000824533"/>
    </source>
</evidence>
<keyword evidence="2" id="KW-1185">Reference proteome</keyword>
<reference evidence="1 2" key="1">
    <citation type="journal article" date="2021" name="Front. Genet.">
        <title>Chromosome-Level Genome Assembly Reveals Significant Gene Expansion in the Toll and IMD Signaling Pathways of Dendrolimus kikuchii.</title>
        <authorList>
            <person name="Zhou J."/>
            <person name="Wu P."/>
            <person name="Xiong Z."/>
            <person name="Liu N."/>
            <person name="Zhao N."/>
            <person name="Ji M."/>
            <person name="Qiu Y."/>
            <person name="Yang B."/>
        </authorList>
    </citation>
    <scope>NUCLEOTIDE SEQUENCE [LARGE SCALE GENOMIC DNA]</scope>
    <source>
        <strain evidence="1">Ann1</strain>
    </source>
</reference>
<proteinExistence type="predicted"/>
<accession>A0ACC1DD54</accession>
<protein>
    <submittedName>
        <fullName evidence="1">Uncharacterized protein</fullName>
    </submittedName>
</protein>
<dbReference type="EMBL" id="CM034391">
    <property type="protein sequence ID" value="KAJ0181357.1"/>
    <property type="molecule type" value="Genomic_DNA"/>
</dbReference>
<organism evidence="1 2">
    <name type="scientific">Dendrolimus kikuchii</name>
    <dbReference type="NCBI Taxonomy" id="765133"/>
    <lineage>
        <taxon>Eukaryota</taxon>
        <taxon>Metazoa</taxon>
        <taxon>Ecdysozoa</taxon>
        <taxon>Arthropoda</taxon>
        <taxon>Hexapoda</taxon>
        <taxon>Insecta</taxon>
        <taxon>Pterygota</taxon>
        <taxon>Neoptera</taxon>
        <taxon>Endopterygota</taxon>
        <taxon>Lepidoptera</taxon>
        <taxon>Glossata</taxon>
        <taxon>Ditrysia</taxon>
        <taxon>Bombycoidea</taxon>
        <taxon>Lasiocampidae</taxon>
        <taxon>Dendrolimus</taxon>
    </lineage>
</organism>
<evidence type="ECO:0000313" key="1">
    <source>
        <dbReference type="EMBL" id="KAJ0181357.1"/>
    </source>
</evidence>
<name>A0ACC1DD54_9NEOP</name>